<keyword evidence="2" id="KW-1185">Reference proteome</keyword>
<dbReference type="EMBL" id="CP142731">
    <property type="protein sequence ID" value="WUR03739.1"/>
    <property type="molecule type" value="Genomic_DNA"/>
</dbReference>
<name>A0AAX4JCL0_9MICR</name>
<dbReference type="GeneID" id="90541557"/>
<gene>
    <name evidence="1" type="ORF">VNE69_06060</name>
</gene>
<sequence length="135" mass="15749">MKQEDFLNNLDKETLGGCIANSYDLLTLSSDKIFNTNIEKDLFEILSTNFSTIKNSEKKFLKNKNLKVLFNNLSHLILGNDDWNKQNKEEAARLLYGINYWVIKEGGPYVTDFIILNDFHVDIVFLFIQLFDKFV</sequence>
<evidence type="ECO:0000313" key="2">
    <source>
        <dbReference type="Proteomes" id="UP001334084"/>
    </source>
</evidence>
<dbReference type="Proteomes" id="UP001334084">
    <property type="component" value="Chromosome 6"/>
</dbReference>
<evidence type="ECO:0000313" key="1">
    <source>
        <dbReference type="EMBL" id="WUR03739.1"/>
    </source>
</evidence>
<dbReference type="RefSeq" id="XP_065329884.1">
    <property type="nucleotide sequence ID" value="XM_065473812.1"/>
</dbReference>
<proteinExistence type="predicted"/>
<organism evidence="1 2">
    <name type="scientific">Vairimorpha necatrix</name>
    <dbReference type="NCBI Taxonomy" id="6039"/>
    <lineage>
        <taxon>Eukaryota</taxon>
        <taxon>Fungi</taxon>
        <taxon>Fungi incertae sedis</taxon>
        <taxon>Microsporidia</taxon>
        <taxon>Nosematidae</taxon>
        <taxon>Vairimorpha</taxon>
    </lineage>
</organism>
<dbReference type="KEGG" id="vnx:VNE69_06060"/>
<dbReference type="AlphaFoldDB" id="A0AAX4JCL0"/>
<accession>A0AAX4JCL0</accession>
<protein>
    <submittedName>
        <fullName evidence="1">Uncharacterized protein</fullName>
    </submittedName>
</protein>
<reference evidence="1" key="1">
    <citation type="journal article" date="2024" name="BMC Genomics">
        <title>Functional annotation of a divergent genome using sequence and structure-based similarity.</title>
        <authorList>
            <person name="Svedberg D."/>
            <person name="Winiger R.R."/>
            <person name="Berg A."/>
            <person name="Sharma H."/>
            <person name="Tellgren-Roth C."/>
            <person name="Debrunner-Vossbrinck B.A."/>
            <person name="Vossbrinck C.R."/>
            <person name="Barandun J."/>
        </authorList>
    </citation>
    <scope>NUCLEOTIDE SEQUENCE</scope>
    <source>
        <strain evidence="1">Illinois isolate</strain>
    </source>
</reference>